<keyword evidence="3" id="KW-0804">Transcription</keyword>
<evidence type="ECO:0000259" key="4">
    <source>
        <dbReference type="PROSITE" id="PS01124"/>
    </source>
</evidence>
<dbReference type="SUPFAM" id="SSF46689">
    <property type="entry name" value="Homeodomain-like"/>
    <property type="match status" value="1"/>
</dbReference>
<dbReference type="AlphaFoldDB" id="A0A9X8Y7Q8"/>
<dbReference type="PROSITE" id="PS01124">
    <property type="entry name" value="HTH_ARAC_FAMILY_2"/>
    <property type="match status" value="1"/>
</dbReference>
<dbReference type="PANTHER" id="PTHR43280:SF2">
    <property type="entry name" value="HTH-TYPE TRANSCRIPTIONAL REGULATOR EXSA"/>
    <property type="match status" value="1"/>
</dbReference>
<dbReference type="OrthoDB" id="9791615at2"/>
<reference evidence="5 6" key="1">
    <citation type="submission" date="2019-03" db="EMBL/GenBank/DDBJ databases">
        <title>Genomic Encyclopedia of Type Strains, Phase IV (KMG-IV): sequencing the most valuable type-strain genomes for metagenomic binning, comparative biology and taxonomic classification.</title>
        <authorList>
            <person name="Goeker M."/>
        </authorList>
    </citation>
    <scope>NUCLEOTIDE SEQUENCE [LARGE SCALE GENOMIC DNA]</scope>
    <source>
        <strain evidence="5 6">DSM 100433</strain>
    </source>
</reference>
<dbReference type="SMART" id="SM00342">
    <property type="entry name" value="HTH_ARAC"/>
    <property type="match status" value="1"/>
</dbReference>
<dbReference type="GO" id="GO:0003700">
    <property type="term" value="F:DNA-binding transcription factor activity"/>
    <property type="evidence" value="ECO:0007669"/>
    <property type="project" value="InterPro"/>
</dbReference>
<proteinExistence type="predicted"/>
<keyword evidence="2" id="KW-0238">DNA-binding</keyword>
<dbReference type="GO" id="GO:0043565">
    <property type="term" value="F:sequence-specific DNA binding"/>
    <property type="evidence" value="ECO:0007669"/>
    <property type="project" value="InterPro"/>
</dbReference>
<dbReference type="EMBL" id="SLUK01000008">
    <property type="protein sequence ID" value="TCL42738.1"/>
    <property type="molecule type" value="Genomic_DNA"/>
</dbReference>
<sequence>MDIILDQQKIMELLNNFTALIDVKFTLLDVQFNELLVTKAKHPFCAYIQSHPIGYQKCYDSDKSAFEKVTACRDQFVYRCHAGLIEACFPVIERDTVISYLMFGQILDNTSIQKQWDEVKERCSWYPGIESLEDHFFHLKQFDLHEIEACASIVSACTAYVWLSELVRSKEPNYAQRIRAYIDTHYHQPITLDDISAEIKLGKTMLCQIARSQLGDTVNKLIAKKRIEAAKAYLETTNYPISQIAELVGISDYNYFTKIFKSHTSMTPTQYKKQLQLK</sequence>
<dbReference type="InterPro" id="IPR018771">
    <property type="entry name" value="PocR_dom"/>
</dbReference>
<dbReference type="InterPro" id="IPR018062">
    <property type="entry name" value="HTH_AraC-typ_CS"/>
</dbReference>
<dbReference type="Pfam" id="PF12833">
    <property type="entry name" value="HTH_18"/>
    <property type="match status" value="1"/>
</dbReference>
<accession>A0A9X8Y7Q8</accession>
<dbReference type="RefSeq" id="WP_079699773.1">
    <property type="nucleotide sequence ID" value="NZ_JADNAH010000103.1"/>
</dbReference>
<dbReference type="InterPro" id="IPR009057">
    <property type="entry name" value="Homeodomain-like_sf"/>
</dbReference>
<dbReference type="Pfam" id="PF10114">
    <property type="entry name" value="PocR"/>
    <property type="match status" value="1"/>
</dbReference>
<evidence type="ECO:0000256" key="1">
    <source>
        <dbReference type="ARBA" id="ARBA00023015"/>
    </source>
</evidence>
<comment type="caution">
    <text evidence="5">The sequence shown here is derived from an EMBL/GenBank/DDBJ whole genome shotgun (WGS) entry which is preliminary data.</text>
</comment>
<protein>
    <submittedName>
        <fullName evidence="5">Helix-turn-helix protein</fullName>
    </submittedName>
</protein>
<keyword evidence="6" id="KW-1185">Reference proteome</keyword>
<feature type="domain" description="HTH araC/xylS-type" evidence="4">
    <location>
        <begin position="176"/>
        <end position="274"/>
    </location>
</feature>
<evidence type="ECO:0000313" key="5">
    <source>
        <dbReference type="EMBL" id="TCL42738.1"/>
    </source>
</evidence>
<keyword evidence="1" id="KW-0805">Transcription regulation</keyword>
<evidence type="ECO:0000256" key="3">
    <source>
        <dbReference type="ARBA" id="ARBA00023163"/>
    </source>
</evidence>
<evidence type="ECO:0000256" key="2">
    <source>
        <dbReference type="ARBA" id="ARBA00023125"/>
    </source>
</evidence>
<dbReference type="PANTHER" id="PTHR43280">
    <property type="entry name" value="ARAC-FAMILY TRANSCRIPTIONAL REGULATOR"/>
    <property type="match status" value="1"/>
</dbReference>
<dbReference type="PROSITE" id="PS00041">
    <property type="entry name" value="HTH_ARAC_FAMILY_1"/>
    <property type="match status" value="1"/>
</dbReference>
<dbReference type="Proteomes" id="UP000294682">
    <property type="component" value="Unassembled WGS sequence"/>
</dbReference>
<name>A0A9X8Y7Q8_9FIRM</name>
<evidence type="ECO:0000313" key="6">
    <source>
        <dbReference type="Proteomes" id="UP000294682"/>
    </source>
</evidence>
<dbReference type="Gene3D" id="1.10.10.60">
    <property type="entry name" value="Homeodomain-like"/>
    <property type="match status" value="2"/>
</dbReference>
<gene>
    <name evidence="5" type="ORF">EDD78_10849</name>
</gene>
<dbReference type="InterPro" id="IPR018060">
    <property type="entry name" value="HTH_AraC"/>
</dbReference>
<organism evidence="5 6">
    <name type="scientific">Harryflintia acetispora</name>
    <dbReference type="NCBI Taxonomy" id="1849041"/>
    <lineage>
        <taxon>Bacteria</taxon>
        <taxon>Bacillati</taxon>
        <taxon>Bacillota</taxon>
        <taxon>Clostridia</taxon>
        <taxon>Eubacteriales</taxon>
        <taxon>Oscillospiraceae</taxon>
        <taxon>Harryflintia</taxon>
    </lineage>
</organism>